<dbReference type="GO" id="GO:0005634">
    <property type="term" value="C:nucleus"/>
    <property type="evidence" value="ECO:0007669"/>
    <property type="project" value="TreeGrafter"/>
</dbReference>
<comment type="similarity">
    <text evidence="1 4">Belongs to the inositol phosphokinase (IPK) family.</text>
</comment>
<dbReference type="GO" id="GO:0005737">
    <property type="term" value="C:cytoplasm"/>
    <property type="evidence" value="ECO:0007669"/>
    <property type="project" value="TreeGrafter"/>
</dbReference>
<dbReference type="SUPFAM" id="SSF56104">
    <property type="entry name" value="SAICAR synthase-like"/>
    <property type="match status" value="1"/>
</dbReference>
<keyword evidence="3 4" id="KW-0418">Kinase</keyword>
<dbReference type="PANTHER" id="PTHR12400">
    <property type="entry name" value="INOSITOL POLYPHOSPHATE KINASE"/>
    <property type="match status" value="1"/>
</dbReference>
<dbReference type="InterPro" id="IPR005522">
    <property type="entry name" value="IPK"/>
</dbReference>
<dbReference type="GO" id="GO:0000824">
    <property type="term" value="F:inositol-1,4,5,6-tetrakisphosphate 3-kinase activity"/>
    <property type="evidence" value="ECO:0007669"/>
    <property type="project" value="TreeGrafter"/>
</dbReference>
<reference evidence="6" key="1">
    <citation type="submission" date="2022-06" db="EMBL/GenBank/DDBJ databases">
        <title>Genome Sequence of Candolleomyces eurysporus.</title>
        <authorList>
            <person name="Buettner E."/>
        </authorList>
    </citation>
    <scope>NUCLEOTIDE SEQUENCE</scope>
    <source>
        <strain evidence="6">VTCC 930004</strain>
    </source>
</reference>
<organism evidence="6 7">
    <name type="scientific">Candolleomyces eurysporus</name>
    <dbReference type="NCBI Taxonomy" id="2828524"/>
    <lineage>
        <taxon>Eukaryota</taxon>
        <taxon>Fungi</taxon>
        <taxon>Dikarya</taxon>
        <taxon>Basidiomycota</taxon>
        <taxon>Agaricomycotina</taxon>
        <taxon>Agaricomycetes</taxon>
        <taxon>Agaricomycetidae</taxon>
        <taxon>Agaricales</taxon>
        <taxon>Agaricineae</taxon>
        <taxon>Psathyrellaceae</taxon>
        <taxon>Candolleomyces</taxon>
    </lineage>
</organism>
<evidence type="ECO:0000256" key="4">
    <source>
        <dbReference type="RuleBase" id="RU363090"/>
    </source>
</evidence>
<accession>A0A9W8MQ45</accession>
<dbReference type="Pfam" id="PF03770">
    <property type="entry name" value="IPK"/>
    <property type="match status" value="1"/>
</dbReference>
<dbReference type="GO" id="GO:0046854">
    <property type="term" value="P:phosphatidylinositol phosphate biosynthetic process"/>
    <property type="evidence" value="ECO:0007669"/>
    <property type="project" value="TreeGrafter"/>
</dbReference>
<feature type="region of interest" description="Disordered" evidence="5">
    <location>
        <begin position="113"/>
        <end position="145"/>
    </location>
</feature>
<dbReference type="GO" id="GO:0032958">
    <property type="term" value="P:inositol phosphate biosynthetic process"/>
    <property type="evidence" value="ECO:0007669"/>
    <property type="project" value="InterPro"/>
</dbReference>
<evidence type="ECO:0000313" key="6">
    <source>
        <dbReference type="EMBL" id="KAJ2936594.1"/>
    </source>
</evidence>
<dbReference type="PANTHER" id="PTHR12400:SF108">
    <property type="entry name" value="KINASE"/>
    <property type="match status" value="1"/>
</dbReference>
<proteinExistence type="inferred from homology"/>
<dbReference type="AlphaFoldDB" id="A0A9W8MQ45"/>
<dbReference type="InterPro" id="IPR038286">
    <property type="entry name" value="IPK_sf"/>
</dbReference>
<dbReference type="EMBL" id="JANBPK010000037">
    <property type="protein sequence ID" value="KAJ2936594.1"/>
    <property type="molecule type" value="Genomic_DNA"/>
</dbReference>
<evidence type="ECO:0000256" key="1">
    <source>
        <dbReference type="ARBA" id="ARBA00007374"/>
    </source>
</evidence>
<comment type="caution">
    <text evidence="6">The sequence shown here is derived from an EMBL/GenBank/DDBJ whole genome shotgun (WGS) entry which is preliminary data.</text>
</comment>
<evidence type="ECO:0000256" key="3">
    <source>
        <dbReference type="ARBA" id="ARBA00022777"/>
    </source>
</evidence>
<keyword evidence="2 4" id="KW-0808">Transferase</keyword>
<evidence type="ECO:0000313" key="7">
    <source>
        <dbReference type="Proteomes" id="UP001140091"/>
    </source>
</evidence>
<dbReference type="EC" id="2.7.-.-" evidence="4"/>
<gene>
    <name evidence="6" type="ORF">H1R20_g499</name>
</gene>
<dbReference type="Proteomes" id="UP001140091">
    <property type="component" value="Unassembled WGS sequence"/>
</dbReference>
<dbReference type="OrthoDB" id="338650at2759"/>
<keyword evidence="7" id="KW-1185">Reference proteome</keyword>
<evidence type="ECO:0000256" key="5">
    <source>
        <dbReference type="SAM" id="MobiDB-lite"/>
    </source>
</evidence>
<feature type="compositionally biased region" description="Acidic residues" evidence="5">
    <location>
        <begin position="130"/>
        <end position="140"/>
    </location>
</feature>
<evidence type="ECO:0000256" key="2">
    <source>
        <dbReference type="ARBA" id="ARBA00022679"/>
    </source>
</evidence>
<dbReference type="GO" id="GO:0008440">
    <property type="term" value="F:inositol-1,4,5-trisphosphate 3-kinase activity"/>
    <property type="evidence" value="ECO:0007669"/>
    <property type="project" value="TreeGrafter"/>
</dbReference>
<protein>
    <recommendedName>
        <fullName evidence="4">Kinase</fullName>
        <ecNumber evidence="4">2.7.-.-</ecNumber>
    </recommendedName>
</protein>
<dbReference type="Gene3D" id="3.30.470.160">
    <property type="entry name" value="Inositol polyphosphate kinase"/>
    <property type="match status" value="1"/>
</dbReference>
<sequence length="192" mass="21268">MRVPKVHDNRTGLPVYTPKAYETCLKPSELPDGIARFFPVGTDSLEGAPGEPSQGLPAHVLLPVLKGIRKEIAGLRGALSKLEFRMVGGSILVIYEAEWERAESAIKRYLEESKQEPFPQKAGEEKEKKEEDDEEDDDNENLPPPAFTVKLIDFGHIRVEAGVGPDEGVLLGIDTVLRLLDGRIQQLESEKI</sequence>
<name>A0A9W8MQ45_9AGAR</name>
<feature type="non-terminal residue" evidence="6">
    <location>
        <position position="192"/>
    </location>
</feature>